<dbReference type="PANTHER" id="PTHR23408">
    <property type="entry name" value="METHYLMALONYL-COA MUTASE"/>
    <property type="match status" value="1"/>
</dbReference>
<keyword evidence="2" id="KW-0378">Hydrolase</keyword>
<dbReference type="SUPFAM" id="SSF52540">
    <property type="entry name" value="P-loop containing nucleoside triphosphate hydrolases"/>
    <property type="match status" value="1"/>
</dbReference>
<dbReference type="GO" id="GO:0003924">
    <property type="term" value="F:GTPase activity"/>
    <property type="evidence" value="ECO:0007669"/>
    <property type="project" value="InterPro"/>
</dbReference>
<comment type="similarity">
    <text evidence="1">Belongs to the SIMIBI class G3E GTPase family. ArgK/MeaB subfamily.</text>
</comment>
<dbReference type="RefSeq" id="WP_048669894.1">
    <property type="nucleotide sequence ID" value="NZ_CBTJ020000001.1"/>
</dbReference>
<sequence length="330" mass="35516">MSRVLPEPEALAAAVSGRDRLALAQALNLLDDRRPAARQCAAAFLDALPAAKLETGGHLIGITGPPGAGKSSLTASLIQVWRQRGLKVAILAVDPSSPITGGALLGDRLRMHASGADREVFIRSLACRGEFGGLSAEVWPMSLAMLAAFDIVLVETVGVGQKEIDVSKMTDTTCFVAQPASGDSIQFLKAGIMEVPHVIVVNKEDIGMAARKTLSELKNTLRRQMDPEGWQVPALSASAALGSGIDKLADALDSHRQWLLGQGQFTARRQRCQAEWLVKHLREEFGRYGMGLLGGEEALFNALADAPRRSPIAEYERLRERVIQAIKTHD</sequence>
<dbReference type="NCBIfam" id="TIGR00750">
    <property type="entry name" value="lao"/>
    <property type="match status" value="1"/>
</dbReference>
<accession>W6M4U3</accession>
<dbReference type="InterPro" id="IPR005129">
    <property type="entry name" value="GTPase_ArgK"/>
</dbReference>
<dbReference type="Pfam" id="PF03308">
    <property type="entry name" value="MeaB"/>
    <property type="match status" value="1"/>
</dbReference>
<dbReference type="GO" id="GO:0005737">
    <property type="term" value="C:cytoplasm"/>
    <property type="evidence" value="ECO:0007669"/>
    <property type="project" value="TreeGrafter"/>
</dbReference>
<dbReference type="OrthoDB" id="9778292at2"/>
<dbReference type="PANTHER" id="PTHR23408:SF3">
    <property type="entry name" value="METHYLMALONIC ACIDURIA TYPE A PROTEIN, MITOCHONDRIAL"/>
    <property type="match status" value="1"/>
</dbReference>
<comment type="caution">
    <text evidence="2">The sequence shown here is derived from an EMBL/GenBank/DDBJ whole genome shotgun (WGS) entry which is preliminary data.</text>
</comment>
<protein>
    <submittedName>
        <fullName evidence="2">Enzyme</fullName>
        <ecNumber evidence="2">3.6.-.-</ecNumber>
    </submittedName>
</protein>
<dbReference type="EC" id="3.6.-.-" evidence="2"/>
<proteinExistence type="inferred from homology"/>
<keyword evidence="3" id="KW-1185">Reference proteome</keyword>
<organism evidence="2 3">
    <name type="scientific">Candidatus Competibacter denitrificans Run_A_D11</name>
    <dbReference type="NCBI Taxonomy" id="1400863"/>
    <lineage>
        <taxon>Bacteria</taxon>
        <taxon>Pseudomonadati</taxon>
        <taxon>Pseudomonadota</taxon>
        <taxon>Gammaproteobacteria</taxon>
        <taxon>Candidatus Competibacteraceae</taxon>
        <taxon>Candidatus Competibacter</taxon>
    </lineage>
</organism>
<dbReference type="InterPro" id="IPR027417">
    <property type="entry name" value="P-loop_NTPase"/>
</dbReference>
<evidence type="ECO:0000313" key="3">
    <source>
        <dbReference type="Proteomes" id="UP000035760"/>
    </source>
</evidence>
<evidence type="ECO:0000256" key="1">
    <source>
        <dbReference type="ARBA" id="ARBA00009625"/>
    </source>
</evidence>
<gene>
    <name evidence="2" type="ORF">BN873_10091</name>
</gene>
<evidence type="ECO:0000313" key="2">
    <source>
        <dbReference type="EMBL" id="CDI00835.1"/>
    </source>
</evidence>
<dbReference type="Proteomes" id="UP000035760">
    <property type="component" value="Unassembled WGS sequence"/>
</dbReference>
<dbReference type="STRING" id="1400863.BN873_10091"/>
<dbReference type="Gene3D" id="3.40.50.300">
    <property type="entry name" value="P-loop containing nucleotide triphosphate hydrolases"/>
    <property type="match status" value="1"/>
</dbReference>
<dbReference type="AlphaFoldDB" id="W6M4U3"/>
<reference evidence="2" key="1">
    <citation type="submission" date="2013-07" db="EMBL/GenBank/DDBJ databases">
        <authorList>
            <person name="McIlroy S."/>
        </authorList>
    </citation>
    <scope>NUCLEOTIDE SEQUENCE [LARGE SCALE GENOMIC DNA]</scope>
    <source>
        <strain evidence="2">Run_A_D11</strain>
    </source>
</reference>
<dbReference type="GO" id="GO:0005525">
    <property type="term" value="F:GTP binding"/>
    <property type="evidence" value="ECO:0007669"/>
    <property type="project" value="InterPro"/>
</dbReference>
<name>W6M4U3_9GAMM</name>
<reference evidence="2" key="2">
    <citation type="submission" date="2014-03" db="EMBL/GenBank/DDBJ databases">
        <title>Candidatus Competibacter-lineage genomes retrieved from metagenomes reveal functional metabolic diversity.</title>
        <authorList>
            <person name="McIlroy S.J."/>
            <person name="Albertsen M."/>
            <person name="Andresen E.K."/>
            <person name="Saunders A.M."/>
            <person name="Kristiansen R."/>
            <person name="Stokholm-Bjerregaard M."/>
            <person name="Nielsen K.L."/>
            <person name="Nielsen P.H."/>
        </authorList>
    </citation>
    <scope>NUCLEOTIDE SEQUENCE</scope>
    <source>
        <strain evidence="2">Run_A_D11</strain>
    </source>
</reference>
<dbReference type="EMBL" id="CBTJ020000001">
    <property type="protein sequence ID" value="CDI00835.1"/>
    <property type="molecule type" value="Genomic_DNA"/>
</dbReference>